<feature type="region of interest" description="Disordered" evidence="1">
    <location>
        <begin position="24"/>
        <end position="46"/>
    </location>
</feature>
<dbReference type="Pfam" id="PF08924">
    <property type="entry name" value="Rv2525c_GlyHyd-like"/>
    <property type="match status" value="1"/>
</dbReference>
<dbReference type="Gene3D" id="3.20.20.80">
    <property type="entry name" value="Glycosidases"/>
    <property type="match status" value="1"/>
</dbReference>
<dbReference type="InterPro" id="IPR017853">
    <property type="entry name" value="GH"/>
</dbReference>
<feature type="domain" description="Rv2525c-like glycoside hydrolase-like" evidence="2">
    <location>
        <begin position="379"/>
        <end position="562"/>
    </location>
</feature>
<keyword evidence="4" id="KW-1185">Reference proteome</keyword>
<dbReference type="SUPFAM" id="SSF51445">
    <property type="entry name" value="(Trans)glycosidases"/>
    <property type="match status" value="1"/>
</dbReference>
<gene>
    <name evidence="3" type="ORF">GCM10009804_53050</name>
</gene>
<dbReference type="CDD" id="cd06418">
    <property type="entry name" value="GH25_BacA-like"/>
    <property type="match status" value="1"/>
</dbReference>
<reference evidence="4" key="1">
    <citation type="journal article" date="2019" name="Int. J. Syst. Evol. Microbiol.">
        <title>The Global Catalogue of Microorganisms (GCM) 10K type strain sequencing project: providing services to taxonomists for standard genome sequencing and annotation.</title>
        <authorList>
            <consortium name="The Broad Institute Genomics Platform"/>
            <consortium name="The Broad Institute Genome Sequencing Center for Infectious Disease"/>
            <person name="Wu L."/>
            <person name="Ma J."/>
        </authorList>
    </citation>
    <scope>NUCLEOTIDE SEQUENCE [LARGE SCALE GENOMIC DNA]</scope>
    <source>
        <strain evidence="4">JCM 15572</strain>
    </source>
</reference>
<comment type="caution">
    <text evidence="3">The sequence shown here is derived from an EMBL/GenBank/DDBJ whole genome shotgun (WGS) entry which is preliminary data.</text>
</comment>
<evidence type="ECO:0000259" key="2">
    <source>
        <dbReference type="Pfam" id="PF08924"/>
    </source>
</evidence>
<proteinExistence type="predicted"/>
<sequence length="812" mass="88154">MFGVTAGAGSAAILVPEAATAQLAPVPPAPGDGPLADSAIGTPPTAAPLSRLTGDQRLFQANFSSRGLLSTQVDEWVLEAQRWVNRAYAGRPGFVPAPESGRTGWPTMFALTRALQLELGLSGSQLSDTFGPTTLSLLASKFGEIKAGTPENVVRIVQCGLYCKGYWGESISGSYGQATEASVAEMRSNMGFTDGRRTVAPKEFKALLTMDAYVVVENGSGLVRSVQQWMNRKYVDQSWFFIIPCDGHSSRDVAKALIYALQMELGVAGANGTYGPGTRSAVKARAPITVGMSDSAMASYVRLFQAAMIFNKYEVAFDGLYAQPVADQVRTFQLFVGLPLNGTGDYQTWSSLLVSNGDPERRGDACDCVTEVTAARAAALAQAGYRVVGRYLSNVPGSTLDKKIKPTELATIFAAGMRVFPIYQTYGGAASYFNEQQGARDASLALEAASDYGFERGTTIYFAVDFDALDNDITAAIIPHFRGIGKAMELYGNPYRIGVYGARNVCSRLFGQGLTVTSFVSDMSTGFSGNLGFPMPLNWAFDQISTVTVGSGAAAIQIDNNIYSGRDYGQAKVTTRDKLDTYFNPAHRPAIDDRFTEYIDQVESNTANLVHTVSESLDVIVAYDEQITNLSRSYGVRKALVQSEIYWEYWKRDVLDAGVDALVQSWYVYRHQREAWEQVPVGPAPTPPLVVREDCSTGIAQIFAATAIRARNWAMQRGLIPGNQLDAEDWHVVENVWNSLHDDGTYNIATVPLVLFQGADEVGVTGLRLNYTETELKAIFARYNGTGAGAELHGREVFGVYQIFESFNATTR</sequence>
<dbReference type="SUPFAM" id="SSF47090">
    <property type="entry name" value="PGBD-like"/>
    <property type="match status" value="1"/>
</dbReference>
<dbReference type="EMBL" id="BAAAPH010000018">
    <property type="protein sequence ID" value="GAA1590227.1"/>
    <property type="molecule type" value="Genomic_DNA"/>
</dbReference>
<evidence type="ECO:0000256" key="1">
    <source>
        <dbReference type="SAM" id="MobiDB-lite"/>
    </source>
</evidence>
<dbReference type="InterPro" id="IPR036365">
    <property type="entry name" value="PGBD-like_sf"/>
</dbReference>
<protein>
    <submittedName>
        <fullName evidence="3">DUF1906 domain-containing protein</fullName>
    </submittedName>
</protein>
<dbReference type="Proteomes" id="UP001501705">
    <property type="component" value="Unassembled WGS sequence"/>
</dbReference>
<organism evidence="3 4">
    <name type="scientific">Kribbella hippodromi</name>
    <dbReference type="NCBI Taxonomy" id="434347"/>
    <lineage>
        <taxon>Bacteria</taxon>
        <taxon>Bacillati</taxon>
        <taxon>Actinomycetota</taxon>
        <taxon>Actinomycetes</taxon>
        <taxon>Propionibacteriales</taxon>
        <taxon>Kribbellaceae</taxon>
        <taxon>Kribbella</taxon>
    </lineage>
</organism>
<evidence type="ECO:0000313" key="4">
    <source>
        <dbReference type="Proteomes" id="UP001501705"/>
    </source>
</evidence>
<evidence type="ECO:0000313" key="3">
    <source>
        <dbReference type="EMBL" id="GAA1590227.1"/>
    </source>
</evidence>
<dbReference type="RefSeq" id="WP_344237426.1">
    <property type="nucleotide sequence ID" value="NZ_BAAAPH010000018.1"/>
</dbReference>
<dbReference type="InterPro" id="IPR015020">
    <property type="entry name" value="Rv2525c-like_Glyco_Hydro-like"/>
</dbReference>
<accession>A0ABP4PT10</accession>
<name>A0ABP4PT10_9ACTN</name>